<organism evidence="3 4">
    <name type="scientific">Geodermatophilus tzadiensis</name>
    <dbReference type="NCBI Taxonomy" id="1137988"/>
    <lineage>
        <taxon>Bacteria</taxon>
        <taxon>Bacillati</taxon>
        <taxon>Actinomycetota</taxon>
        <taxon>Actinomycetes</taxon>
        <taxon>Geodermatophilales</taxon>
        <taxon>Geodermatophilaceae</taxon>
        <taxon>Geodermatophilus</taxon>
    </lineage>
</organism>
<proteinExistence type="inferred from homology"/>
<dbReference type="GO" id="GO:0003824">
    <property type="term" value="F:catalytic activity"/>
    <property type="evidence" value="ECO:0007669"/>
    <property type="project" value="InterPro"/>
</dbReference>
<protein>
    <submittedName>
        <fullName evidence="3">Amidase</fullName>
    </submittedName>
</protein>
<accession>A0A2T0U0A7</accession>
<dbReference type="PANTHER" id="PTHR11895:SF7">
    <property type="entry name" value="GLUTAMYL-TRNA(GLN) AMIDOTRANSFERASE SUBUNIT A, MITOCHONDRIAL"/>
    <property type="match status" value="1"/>
</dbReference>
<dbReference type="Gene3D" id="3.90.1300.10">
    <property type="entry name" value="Amidase signature (AS) domain"/>
    <property type="match status" value="1"/>
</dbReference>
<dbReference type="Proteomes" id="UP000239210">
    <property type="component" value="Unassembled WGS sequence"/>
</dbReference>
<comment type="similarity">
    <text evidence="1">Belongs to the amidase family.</text>
</comment>
<dbReference type="PANTHER" id="PTHR11895">
    <property type="entry name" value="TRANSAMIDASE"/>
    <property type="match status" value="1"/>
</dbReference>
<evidence type="ECO:0000256" key="1">
    <source>
        <dbReference type="ARBA" id="ARBA00009199"/>
    </source>
</evidence>
<evidence type="ECO:0000313" key="4">
    <source>
        <dbReference type="Proteomes" id="UP000239210"/>
    </source>
</evidence>
<evidence type="ECO:0000259" key="2">
    <source>
        <dbReference type="Pfam" id="PF01425"/>
    </source>
</evidence>
<dbReference type="AlphaFoldDB" id="A0A2T0U0A7"/>
<dbReference type="InterPro" id="IPR023631">
    <property type="entry name" value="Amidase_dom"/>
</dbReference>
<dbReference type="EMBL" id="PVTG01000002">
    <property type="protein sequence ID" value="PRY51343.1"/>
    <property type="molecule type" value="Genomic_DNA"/>
</dbReference>
<reference evidence="3 4" key="1">
    <citation type="submission" date="2018-03" db="EMBL/GenBank/DDBJ databases">
        <title>Genomic Encyclopedia of Archaeal and Bacterial Type Strains, Phase II (KMG-II): from individual species to whole genera.</title>
        <authorList>
            <person name="Goeker M."/>
        </authorList>
    </citation>
    <scope>NUCLEOTIDE SEQUENCE [LARGE SCALE GENOMIC DNA]</scope>
    <source>
        <strain evidence="3 4">DSM 45416</strain>
    </source>
</reference>
<dbReference type="Pfam" id="PF01425">
    <property type="entry name" value="Amidase"/>
    <property type="match status" value="1"/>
</dbReference>
<comment type="caution">
    <text evidence="3">The sequence shown here is derived from an EMBL/GenBank/DDBJ whole genome shotgun (WGS) entry which is preliminary data.</text>
</comment>
<dbReference type="SUPFAM" id="SSF75304">
    <property type="entry name" value="Amidase signature (AS) enzymes"/>
    <property type="match status" value="1"/>
</dbReference>
<name>A0A2T0U0A7_9ACTN</name>
<feature type="domain" description="Amidase" evidence="2">
    <location>
        <begin position="5"/>
        <end position="97"/>
    </location>
</feature>
<gene>
    <name evidence="3" type="ORF">LY71_102412</name>
</gene>
<dbReference type="RefSeq" id="WP_245887669.1">
    <property type="nucleotide sequence ID" value="NZ_PVTG01000002.1"/>
</dbReference>
<dbReference type="InterPro" id="IPR036928">
    <property type="entry name" value="AS_sf"/>
</dbReference>
<keyword evidence="4" id="KW-1185">Reference proteome</keyword>
<dbReference type="InterPro" id="IPR000120">
    <property type="entry name" value="Amidase"/>
</dbReference>
<evidence type="ECO:0000313" key="3">
    <source>
        <dbReference type="EMBL" id="PRY51343.1"/>
    </source>
</evidence>
<sequence length="122" mass="13630">MEALTALRLFARRFLEATAGFDVLLAPVTTMTPRPLGWFDADGDGAADFERQKRYAAFTAVYNVTGQPTVSLPLWWTDDGLPIGTMLVGRPADEATLVSLSAQLEEARPWARRHPPQWHAYR</sequence>